<sequence length="120" mass="12877">MMIAVPLFSTLSTTTPSTSTPLSTSACFKSRPNSSPPTHPTILTTTPSPESRAAAAAWFAPLPPGAVLNDFAVRVSPGAGRRRVRVTRSVLREPIMVMFLGLIFWFWSVWSLCGGVGVLM</sequence>
<dbReference type="InParanoid" id="A0A3N4KUF2"/>
<name>A0A3N4KUF2_9PEZI</name>
<evidence type="ECO:0000313" key="4">
    <source>
        <dbReference type="Proteomes" id="UP000277580"/>
    </source>
</evidence>
<accession>A0A3N4KUF2</accession>
<feature type="transmembrane region" description="Helical" evidence="2">
    <location>
        <begin position="95"/>
        <end position="119"/>
    </location>
</feature>
<keyword evidence="2" id="KW-0472">Membrane</keyword>
<organism evidence="3 4">
    <name type="scientific">Morchella conica CCBAS932</name>
    <dbReference type="NCBI Taxonomy" id="1392247"/>
    <lineage>
        <taxon>Eukaryota</taxon>
        <taxon>Fungi</taxon>
        <taxon>Dikarya</taxon>
        <taxon>Ascomycota</taxon>
        <taxon>Pezizomycotina</taxon>
        <taxon>Pezizomycetes</taxon>
        <taxon>Pezizales</taxon>
        <taxon>Morchellaceae</taxon>
        <taxon>Morchella</taxon>
    </lineage>
</organism>
<protein>
    <submittedName>
        <fullName evidence="3">Uncharacterized protein</fullName>
    </submittedName>
</protein>
<keyword evidence="2" id="KW-1133">Transmembrane helix</keyword>
<evidence type="ECO:0000256" key="1">
    <source>
        <dbReference type="SAM" id="MobiDB-lite"/>
    </source>
</evidence>
<keyword evidence="4" id="KW-1185">Reference proteome</keyword>
<proteinExistence type="predicted"/>
<dbReference type="Proteomes" id="UP000277580">
    <property type="component" value="Unassembled WGS sequence"/>
</dbReference>
<evidence type="ECO:0000313" key="3">
    <source>
        <dbReference type="EMBL" id="RPB13128.1"/>
    </source>
</evidence>
<feature type="compositionally biased region" description="Low complexity" evidence="1">
    <location>
        <begin position="13"/>
        <end position="25"/>
    </location>
</feature>
<gene>
    <name evidence="3" type="ORF">P167DRAFT_131706</name>
</gene>
<keyword evidence="2" id="KW-0812">Transmembrane</keyword>
<feature type="region of interest" description="Disordered" evidence="1">
    <location>
        <begin position="13"/>
        <end position="47"/>
    </location>
</feature>
<reference evidence="3 4" key="1">
    <citation type="journal article" date="2018" name="Nat. Ecol. Evol.">
        <title>Pezizomycetes genomes reveal the molecular basis of ectomycorrhizal truffle lifestyle.</title>
        <authorList>
            <person name="Murat C."/>
            <person name="Payen T."/>
            <person name="Noel B."/>
            <person name="Kuo A."/>
            <person name="Morin E."/>
            <person name="Chen J."/>
            <person name="Kohler A."/>
            <person name="Krizsan K."/>
            <person name="Balestrini R."/>
            <person name="Da Silva C."/>
            <person name="Montanini B."/>
            <person name="Hainaut M."/>
            <person name="Levati E."/>
            <person name="Barry K.W."/>
            <person name="Belfiori B."/>
            <person name="Cichocki N."/>
            <person name="Clum A."/>
            <person name="Dockter R.B."/>
            <person name="Fauchery L."/>
            <person name="Guy J."/>
            <person name="Iotti M."/>
            <person name="Le Tacon F."/>
            <person name="Lindquist E.A."/>
            <person name="Lipzen A."/>
            <person name="Malagnac F."/>
            <person name="Mello A."/>
            <person name="Molinier V."/>
            <person name="Miyauchi S."/>
            <person name="Poulain J."/>
            <person name="Riccioni C."/>
            <person name="Rubini A."/>
            <person name="Sitrit Y."/>
            <person name="Splivallo R."/>
            <person name="Traeger S."/>
            <person name="Wang M."/>
            <person name="Zifcakova L."/>
            <person name="Wipf D."/>
            <person name="Zambonelli A."/>
            <person name="Paolocci F."/>
            <person name="Nowrousian M."/>
            <person name="Ottonello S."/>
            <person name="Baldrian P."/>
            <person name="Spatafora J.W."/>
            <person name="Henrissat B."/>
            <person name="Nagy L.G."/>
            <person name="Aury J.M."/>
            <person name="Wincker P."/>
            <person name="Grigoriev I.V."/>
            <person name="Bonfante P."/>
            <person name="Martin F.M."/>
        </authorList>
    </citation>
    <scope>NUCLEOTIDE SEQUENCE [LARGE SCALE GENOMIC DNA]</scope>
    <source>
        <strain evidence="3 4">CCBAS932</strain>
    </source>
</reference>
<evidence type="ECO:0000256" key="2">
    <source>
        <dbReference type="SAM" id="Phobius"/>
    </source>
</evidence>
<dbReference type="EMBL" id="ML119124">
    <property type="protein sequence ID" value="RPB13128.1"/>
    <property type="molecule type" value="Genomic_DNA"/>
</dbReference>
<dbReference type="AlphaFoldDB" id="A0A3N4KUF2"/>